<dbReference type="EMBL" id="BARU01032460">
    <property type="protein sequence ID" value="GAH71353.1"/>
    <property type="molecule type" value="Genomic_DNA"/>
</dbReference>
<evidence type="ECO:0000313" key="4">
    <source>
        <dbReference type="EMBL" id="GAH71353.1"/>
    </source>
</evidence>
<dbReference type="Pfam" id="PF00483">
    <property type="entry name" value="NTP_transferase"/>
    <property type="match status" value="1"/>
</dbReference>
<protein>
    <recommendedName>
        <fullName evidence="3">Nucleotidyl transferase domain-containing protein</fullName>
    </recommendedName>
</protein>
<dbReference type="InterPro" id="IPR050065">
    <property type="entry name" value="GlmU-like"/>
</dbReference>
<evidence type="ECO:0000256" key="2">
    <source>
        <dbReference type="ARBA" id="ARBA00022695"/>
    </source>
</evidence>
<feature type="domain" description="Nucleotidyl transferase" evidence="3">
    <location>
        <begin position="36"/>
        <end position="169"/>
    </location>
</feature>
<name>X1JNI1_9ZZZZ</name>
<gene>
    <name evidence="4" type="ORF">S03H2_51193</name>
</gene>
<dbReference type="SUPFAM" id="SSF53448">
    <property type="entry name" value="Nucleotide-diphospho-sugar transferases"/>
    <property type="match status" value="1"/>
</dbReference>
<keyword evidence="1" id="KW-0808">Transferase</keyword>
<proteinExistence type="predicted"/>
<dbReference type="InterPro" id="IPR005835">
    <property type="entry name" value="NTP_transferase_dom"/>
</dbReference>
<dbReference type="InterPro" id="IPR029044">
    <property type="entry name" value="Nucleotide-diphossugar_trans"/>
</dbReference>
<keyword evidence="2" id="KW-0548">Nucleotidyltransferase</keyword>
<sequence>MVARVVHYHQVVGSNPTPAINKIKGGIVRDKQAINKGIILAAGDGNRLNPLTLIYPKVLLPVKGKALIRYPIEALVAAGVSEIAVVVGHLGDKVIEVLGNGSNFGVRLHYIFNPDYLRGNAISLYKARDWAQGEPIFLCMGDHLIKEELVKHFLDKQINETLCIDYTPEQHQVAESTKVAVDDSGCIKDIGKDIVLWDALDTGVFLLTERFFQAVDELVHQLGINVEISDVILYLISRGHR</sequence>
<accession>X1JNI1</accession>
<dbReference type="Gene3D" id="3.90.550.10">
    <property type="entry name" value="Spore Coat Polysaccharide Biosynthesis Protein SpsA, Chain A"/>
    <property type="match status" value="1"/>
</dbReference>
<dbReference type="PANTHER" id="PTHR43584">
    <property type="entry name" value="NUCLEOTIDYL TRANSFERASE"/>
    <property type="match status" value="1"/>
</dbReference>
<dbReference type="GO" id="GO:0016779">
    <property type="term" value="F:nucleotidyltransferase activity"/>
    <property type="evidence" value="ECO:0007669"/>
    <property type="project" value="UniProtKB-KW"/>
</dbReference>
<evidence type="ECO:0000259" key="3">
    <source>
        <dbReference type="Pfam" id="PF00483"/>
    </source>
</evidence>
<comment type="caution">
    <text evidence="4">The sequence shown here is derived from an EMBL/GenBank/DDBJ whole genome shotgun (WGS) entry which is preliminary data.</text>
</comment>
<dbReference type="AlphaFoldDB" id="X1JNI1"/>
<dbReference type="PANTHER" id="PTHR43584:SF8">
    <property type="entry name" value="N-ACETYLMURAMATE ALPHA-1-PHOSPHATE URIDYLYLTRANSFERASE"/>
    <property type="match status" value="1"/>
</dbReference>
<organism evidence="4">
    <name type="scientific">marine sediment metagenome</name>
    <dbReference type="NCBI Taxonomy" id="412755"/>
    <lineage>
        <taxon>unclassified sequences</taxon>
        <taxon>metagenomes</taxon>
        <taxon>ecological metagenomes</taxon>
    </lineage>
</organism>
<evidence type="ECO:0000256" key="1">
    <source>
        <dbReference type="ARBA" id="ARBA00022679"/>
    </source>
</evidence>
<feature type="non-terminal residue" evidence="4">
    <location>
        <position position="241"/>
    </location>
</feature>
<reference evidence="4" key="1">
    <citation type="journal article" date="2014" name="Front. Microbiol.">
        <title>High frequency of phylogenetically diverse reductive dehalogenase-homologous genes in deep subseafloor sedimentary metagenomes.</title>
        <authorList>
            <person name="Kawai M."/>
            <person name="Futagami T."/>
            <person name="Toyoda A."/>
            <person name="Takaki Y."/>
            <person name="Nishi S."/>
            <person name="Hori S."/>
            <person name="Arai W."/>
            <person name="Tsubouchi T."/>
            <person name="Morono Y."/>
            <person name="Uchiyama I."/>
            <person name="Ito T."/>
            <person name="Fujiyama A."/>
            <person name="Inagaki F."/>
            <person name="Takami H."/>
        </authorList>
    </citation>
    <scope>NUCLEOTIDE SEQUENCE</scope>
    <source>
        <strain evidence="4">Expedition CK06-06</strain>
    </source>
</reference>